<dbReference type="Pfam" id="PF04665">
    <property type="entry name" value="Pox_A32"/>
    <property type="match status" value="1"/>
</dbReference>
<dbReference type="InterPro" id="IPR006758">
    <property type="entry name" value="A32L"/>
</dbReference>
<sequence length="274" mass="32547">MSGLDLELKKFDIRKIDDDAVIAAIGRRRTGKSIILKDILYHKRHIPFGTVISGTEAANEFFADFVPKTYIFHEYDKKIINNVLKRQINLIKKMKSNDRRYKTVDPRLFLVLDDCLFDDSWTRDKCIRSVFMNGRHYKVIFFVTMQYPLGIPPALRTNIDFTFIMREPYYSNRKKIYEQYAGCFPNFQIFCDVMNSLQQFECLVISNNAESNRLEDQVFWFKATLRDNFRCGSKQFWQYHEDNYDSDENKKNFDVSKVSTKRKYGNINISKVDI</sequence>
<accession>A0A382A2T3</accession>
<dbReference type="EMBL" id="UINC01023627">
    <property type="protein sequence ID" value="SVA95664.1"/>
    <property type="molecule type" value="Genomic_DNA"/>
</dbReference>
<gene>
    <name evidence="1" type="ORF">METZ01_LOCUS148518</name>
</gene>
<name>A0A382A2T3_9ZZZZ</name>
<dbReference type="AlphaFoldDB" id="A0A382A2T3"/>
<dbReference type="InterPro" id="IPR027417">
    <property type="entry name" value="P-loop_NTPase"/>
</dbReference>
<reference evidence="1" key="1">
    <citation type="submission" date="2018-05" db="EMBL/GenBank/DDBJ databases">
        <authorList>
            <person name="Lanie J.A."/>
            <person name="Ng W.-L."/>
            <person name="Kazmierczak K.M."/>
            <person name="Andrzejewski T.M."/>
            <person name="Davidsen T.M."/>
            <person name="Wayne K.J."/>
            <person name="Tettelin H."/>
            <person name="Glass J.I."/>
            <person name="Rusch D."/>
            <person name="Podicherti R."/>
            <person name="Tsui H.-C.T."/>
            <person name="Winkler M.E."/>
        </authorList>
    </citation>
    <scope>NUCLEOTIDE SEQUENCE</scope>
</reference>
<protein>
    <submittedName>
        <fullName evidence="1">Uncharacterized protein</fullName>
    </submittedName>
</protein>
<proteinExistence type="predicted"/>
<dbReference type="Gene3D" id="3.40.50.300">
    <property type="entry name" value="P-loop containing nucleotide triphosphate hydrolases"/>
    <property type="match status" value="1"/>
</dbReference>
<organism evidence="1">
    <name type="scientific">marine metagenome</name>
    <dbReference type="NCBI Taxonomy" id="408172"/>
    <lineage>
        <taxon>unclassified sequences</taxon>
        <taxon>metagenomes</taxon>
        <taxon>ecological metagenomes</taxon>
    </lineage>
</organism>
<evidence type="ECO:0000313" key="1">
    <source>
        <dbReference type="EMBL" id="SVA95664.1"/>
    </source>
</evidence>